<keyword evidence="2" id="KW-1185">Reference proteome</keyword>
<organism evidence="1 2">
    <name type="scientific">Caballeronia choica</name>
    <dbReference type="NCBI Taxonomy" id="326476"/>
    <lineage>
        <taxon>Bacteria</taxon>
        <taxon>Pseudomonadati</taxon>
        <taxon>Pseudomonadota</taxon>
        <taxon>Betaproteobacteria</taxon>
        <taxon>Burkholderiales</taxon>
        <taxon>Burkholderiaceae</taxon>
        <taxon>Caballeronia</taxon>
    </lineage>
</organism>
<comment type="caution">
    <text evidence="1">The sequence shown here is derived from an EMBL/GenBank/DDBJ whole genome shotgun (WGS) entry which is preliminary data.</text>
</comment>
<name>A0A158KRV2_9BURK</name>
<sequence>MQFPGTGRPLIPAPVRHRPAPEPKVLPGIDALGNRYVDRVWLEREMALRIDDPSLEWAR</sequence>
<evidence type="ECO:0000313" key="2">
    <source>
        <dbReference type="Proteomes" id="UP000054770"/>
    </source>
</evidence>
<dbReference type="Proteomes" id="UP000054770">
    <property type="component" value="Unassembled WGS sequence"/>
</dbReference>
<evidence type="ECO:0000313" key="1">
    <source>
        <dbReference type="EMBL" id="SAL83896.1"/>
    </source>
</evidence>
<accession>A0A158KRV2</accession>
<gene>
    <name evidence="1" type="ORF">AWB68_07088</name>
</gene>
<reference evidence="1" key="1">
    <citation type="submission" date="2016-01" db="EMBL/GenBank/DDBJ databases">
        <authorList>
            <person name="Peeters C."/>
        </authorList>
    </citation>
    <scope>NUCLEOTIDE SEQUENCE [LARGE SCALE GENOMIC DNA]</scope>
    <source>
        <strain evidence="1">LMG 22940</strain>
    </source>
</reference>
<dbReference type="EMBL" id="FCON02000147">
    <property type="protein sequence ID" value="SAL83896.1"/>
    <property type="molecule type" value="Genomic_DNA"/>
</dbReference>
<protein>
    <submittedName>
        <fullName evidence="1">Uncharacterized protein</fullName>
    </submittedName>
</protein>
<proteinExistence type="predicted"/>
<dbReference type="AlphaFoldDB" id="A0A158KRV2"/>